<protein>
    <submittedName>
        <fullName evidence="1">Uncharacterized protein</fullName>
    </submittedName>
</protein>
<dbReference type="Proteomes" id="UP000694388">
    <property type="component" value="Unplaced"/>
</dbReference>
<sequence length="180" mass="20364">MCVLWQAKELESLHHLRKTFMNDLLSRAKKADAECKPPRKVSLLAASSTTELEKDLQQLSKFHHNVMQENRTLKTNMPYLQSRLNIVVGHVQKLETALEAAHSEVESTCERRRQGLQRIREMLFARGTVGASAAAEKLHSAQIAKPIIPGQRRLPWKGLRSVPSAPAIYFGTDWSSKELL</sequence>
<evidence type="ECO:0000313" key="1">
    <source>
        <dbReference type="Ensembl" id="ENSEBUP00000011782.1"/>
    </source>
</evidence>
<reference evidence="1" key="2">
    <citation type="submission" date="2025-09" db="UniProtKB">
        <authorList>
            <consortium name="Ensembl"/>
        </authorList>
    </citation>
    <scope>IDENTIFICATION</scope>
</reference>
<reference evidence="1" key="1">
    <citation type="submission" date="2025-08" db="UniProtKB">
        <authorList>
            <consortium name="Ensembl"/>
        </authorList>
    </citation>
    <scope>IDENTIFICATION</scope>
</reference>
<organism evidence="1 2">
    <name type="scientific">Eptatretus burgeri</name>
    <name type="common">Inshore hagfish</name>
    <dbReference type="NCBI Taxonomy" id="7764"/>
    <lineage>
        <taxon>Eukaryota</taxon>
        <taxon>Metazoa</taxon>
        <taxon>Chordata</taxon>
        <taxon>Craniata</taxon>
        <taxon>Vertebrata</taxon>
        <taxon>Cyclostomata</taxon>
        <taxon>Myxini</taxon>
        <taxon>Myxiniformes</taxon>
        <taxon>Myxinidae</taxon>
        <taxon>Eptatretinae</taxon>
        <taxon>Eptatretus</taxon>
    </lineage>
</organism>
<proteinExistence type="predicted"/>
<keyword evidence="2" id="KW-1185">Reference proteome</keyword>
<evidence type="ECO:0000313" key="2">
    <source>
        <dbReference type="Proteomes" id="UP000694388"/>
    </source>
</evidence>
<accession>A0A8C4Q8Y3</accession>
<dbReference type="Ensembl" id="ENSEBUT00000012357.1">
    <property type="protein sequence ID" value="ENSEBUP00000011782.1"/>
    <property type="gene ID" value="ENSEBUG00000007542.1"/>
</dbReference>
<name>A0A8C4Q8Y3_EPTBU</name>
<dbReference type="AlphaFoldDB" id="A0A8C4Q8Y3"/>